<reference evidence="4 5" key="1">
    <citation type="submission" date="2023-10" db="EMBL/GenBank/DDBJ databases">
        <title>Microbacterium xanthum sp. nov., isolated from seaweed.</title>
        <authorList>
            <person name="Lee S.D."/>
        </authorList>
    </citation>
    <scope>NUCLEOTIDE SEQUENCE [LARGE SCALE GENOMIC DNA]</scope>
    <source>
        <strain evidence="4 5">KCTC 19124</strain>
    </source>
</reference>
<dbReference type="InterPro" id="IPR052698">
    <property type="entry name" value="MoCofactor_Util/Proc"/>
</dbReference>
<dbReference type="PANTHER" id="PTHR30388">
    <property type="entry name" value="ALDEHYDE OXIDOREDUCTASE MOLYBDENUM COFACTOR ASSEMBLY PROTEIN"/>
    <property type="match status" value="1"/>
</dbReference>
<dbReference type="Gene3D" id="3.40.50.720">
    <property type="entry name" value="NAD(P)-binding Rossmann-like Domain"/>
    <property type="match status" value="1"/>
</dbReference>
<gene>
    <name evidence="4" type="ORF">R2Q92_01865</name>
</gene>
<feature type="compositionally biased region" description="Low complexity" evidence="1">
    <location>
        <begin position="170"/>
        <end position="185"/>
    </location>
</feature>
<feature type="domain" description="XdhC- CoxI" evidence="2">
    <location>
        <begin position="12"/>
        <end position="78"/>
    </location>
</feature>
<keyword evidence="5" id="KW-1185">Reference proteome</keyword>
<protein>
    <submittedName>
        <fullName evidence="4">XdhC family protein</fullName>
    </submittedName>
</protein>
<organism evidence="4 5">
    <name type="scientific">Microbacterium aquimaris</name>
    <dbReference type="NCBI Taxonomy" id="459816"/>
    <lineage>
        <taxon>Bacteria</taxon>
        <taxon>Bacillati</taxon>
        <taxon>Actinomycetota</taxon>
        <taxon>Actinomycetes</taxon>
        <taxon>Micrococcales</taxon>
        <taxon>Microbacteriaceae</taxon>
        <taxon>Microbacterium</taxon>
    </lineage>
</organism>
<name>A0ABU5N3B4_9MICO</name>
<proteinExistence type="predicted"/>
<feature type="region of interest" description="Disordered" evidence="1">
    <location>
        <begin position="368"/>
        <end position="402"/>
    </location>
</feature>
<feature type="compositionally biased region" description="Basic and acidic residues" evidence="1">
    <location>
        <begin position="374"/>
        <end position="385"/>
    </location>
</feature>
<sequence length="402" mass="41370">MLGLGTEAHRRLRAGERLGVVTVIGVPGSAPRGVGASMAVTASGAVIGSISGGCVEADAVVLARLALSTDSAHRATYGLTDDDAPAAGLACGGRIEVLAYPVAFEDPVVGEILEHEDADRAITIGLVVDGPDAGRAFTAHDADGLPAAVAADLARAALLRENRRITPREALAPSRSASRSALASPGELTSPDAPTTPHGTHLPEVVALSRAPRPRLIIAGGGEHAAALCRVATAAGFAVTVVDMWEVLVTKERFPEAARRVVAPPHEYLAGQAPEDIDLRTAVCILTHDERLDIPALEAALALPIGFVGALGARRTVARRTHLLVERGVPDEAVARIHMPLGLDLGGHSPDETAIAALAEIVAARHGGTGAPLRETKGPLHDTRGRSHKPAVSAEESIARSC</sequence>
<evidence type="ECO:0000313" key="5">
    <source>
        <dbReference type="Proteomes" id="UP001291912"/>
    </source>
</evidence>
<evidence type="ECO:0000259" key="2">
    <source>
        <dbReference type="Pfam" id="PF02625"/>
    </source>
</evidence>
<feature type="domain" description="XdhC Rossmann" evidence="3">
    <location>
        <begin position="216"/>
        <end position="361"/>
    </location>
</feature>
<dbReference type="InterPro" id="IPR003777">
    <property type="entry name" value="XdhC_CoxI"/>
</dbReference>
<accession>A0ABU5N3B4</accession>
<dbReference type="PANTHER" id="PTHR30388:SF4">
    <property type="entry name" value="MOLYBDENUM COFACTOR INSERTION CHAPERONE PAOD"/>
    <property type="match status" value="1"/>
</dbReference>
<dbReference type="RefSeq" id="WP_194423268.1">
    <property type="nucleotide sequence ID" value="NZ_BAAAPT010000001.1"/>
</dbReference>
<evidence type="ECO:0000259" key="3">
    <source>
        <dbReference type="Pfam" id="PF13478"/>
    </source>
</evidence>
<dbReference type="Pfam" id="PF02625">
    <property type="entry name" value="XdhC_CoxI"/>
    <property type="match status" value="1"/>
</dbReference>
<evidence type="ECO:0000313" key="4">
    <source>
        <dbReference type="EMBL" id="MDZ8160564.1"/>
    </source>
</evidence>
<comment type="caution">
    <text evidence="4">The sequence shown here is derived from an EMBL/GenBank/DDBJ whole genome shotgun (WGS) entry which is preliminary data.</text>
</comment>
<dbReference type="Pfam" id="PF13478">
    <property type="entry name" value="XdhC_C"/>
    <property type="match status" value="1"/>
</dbReference>
<dbReference type="InterPro" id="IPR027051">
    <property type="entry name" value="XdhC_Rossmann_dom"/>
</dbReference>
<dbReference type="EMBL" id="JAWJYN010000001">
    <property type="protein sequence ID" value="MDZ8160564.1"/>
    <property type="molecule type" value="Genomic_DNA"/>
</dbReference>
<evidence type="ECO:0000256" key="1">
    <source>
        <dbReference type="SAM" id="MobiDB-lite"/>
    </source>
</evidence>
<feature type="region of interest" description="Disordered" evidence="1">
    <location>
        <begin position="169"/>
        <end position="201"/>
    </location>
</feature>
<dbReference type="Proteomes" id="UP001291912">
    <property type="component" value="Unassembled WGS sequence"/>
</dbReference>